<sequence length="385" mass="41423">MEDEYTEQPFFPSSEPVADASAGENSWSGDLEAEADEPVIDPVAEAEGTPAEEFAADDQSWASGEAEAIAADPPDCRPSASDPFAELFGGDADAVAFTSADFDLDDGDPDADTSEQDAALAELENNLLFHTDADTEDLFALENGEAVDLDDQDGEANLFVLADSFLDPTATDSDLFGLDSSLYDPEPLEFDFDSSSLFDSFWGDDLFGSDDSSFYDPFSFDYDYFGCDYESLFDPLWSDTSWFDSATDWLFDPFMGLFDTFSYDSYEAVEPVDYESDYSYQYASYETDYSDDAVPESIPDDSFLADTLSDLGGPAGELVSDLAGSGNTQTIEAISAAADAAVGDIGDLGLDSAEAVDEFIASLLKSTDGSRGDKNKKKPQADAPV</sequence>
<protein>
    <submittedName>
        <fullName evidence="2">Uncharacterized protein</fullName>
    </submittedName>
</protein>
<evidence type="ECO:0000313" key="3">
    <source>
        <dbReference type="Proteomes" id="UP000017396"/>
    </source>
</evidence>
<dbReference type="EMBL" id="CP003587">
    <property type="protein sequence ID" value="AGY58241.1"/>
    <property type="molecule type" value="Genomic_DNA"/>
</dbReference>
<gene>
    <name evidence="2" type="ORF">GKIL_1995</name>
</gene>
<evidence type="ECO:0000313" key="2">
    <source>
        <dbReference type="EMBL" id="AGY58241.1"/>
    </source>
</evidence>
<feature type="region of interest" description="Disordered" evidence="1">
    <location>
        <begin position="366"/>
        <end position="385"/>
    </location>
</feature>
<organism evidence="2 3">
    <name type="scientific">Gloeobacter kilaueensis (strain ATCC BAA-2537 / CCAP 1431/1 / ULC 316 / JS1)</name>
    <dbReference type="NCBI Taxonomy" id="1183438"/>
    <lineage>
        <taxon>Bacteria</taxon>
        <taxon>Bacillati</taxon>
        <taxon>Cyanobacteriota</taxon>
        <taxon>Cyanophyceae</taxon>
        <taxon>Gloeobacterales</taxon>
        <taxon>Gloeobacteraceae</taxon>
        <taxon>Gloeobacter</taxon>
    </lineage>
</organism>
<dbReference type="STRING" id="1183438.GKIL_1995"/>
<proteinExistence type="predicted"/>
<dbReference type="Proteomes" id="UP000017396">
    <property type="component" value="Chromosome"/>
</dbReference>
<name>U5QH23_GLOK1</name>
<keyword evidence="3" id="KW-1185">Reference proteome</keyword>
<dbReference type="HOGENOM" id="CLU_717212_0_0_3"/>
<feature type="region of interest" description="Disordered" evidence="1">
    <location>
        <begin position="1"/>
        <end position="82"/>
    </location>
</feature>
<reference evidence="2 3" key="1">
    <citation type="journal article" date="2013" name="PLoS ONE">
        <title>Cultivation and Complete Genome Sequencing of Gloeobacter kilaueensis sp. nov., from a Lava Cave in Kilauea Caldera, Hawai'i.</title>
        <authorList>
            <person name="Saw J.H."/>
            <person name="Schatz M."/>
            <person name="Brown M.V."/>
            <person name="Kunkel D.D."/>
            <person name="Foster J.S."/>
            <person name="Shick H."/>
            <person name="Christensen S."/>
            <person name="Hou S."/>
            <person name="Wan X."/>
            <person name="Donachie S.P."/>
        </authorList>
    </citation>
    <scope>NUCLEOTIDE SEQUENCE [LARGE SCALE GENOMIC DNA]</scope>
    <source>
        <strain evidence="3">JS</strain>
    </source>
</reference>
<dbReference type="KEGG" id="glj:GKIL_1995"/>
<dbReference type="RefSeq" id="WP_023173365.1">
    <property type="nucleotide sequence ID" value="NC_022600.1"/>
</dbReference>
<accession>U5QH23</accession>
<dbReference type="AlphaFoldDB" id="U5QH23"/>
<evidence type="ECO:0000256" key="1">
    <source>
        <dbReference type="SAM" id="MobiDB-lite"/>
    </source>
</evidence>